<feature type="chain" id="PRO_5039228142" evidence="1">
    <location>
        <begin position="22"/>
        <end position="191"/>
    </location>
</feature>
<dbReference type="PROSITE" id="PS51257">
    <property type="entry name" value="PROKAR_LIPOPROTEIN"/>
    <property type="match status" value="1"/>
</dbReference>
<dbReference type="AlphaFoldDB" id="A0A9E8CR89"/>
<sequence length="191" mass="20744">MPKFSGWAIAVMLALGSAACAPVVTSQTVVVAGVGPVEIEQINVEIVAVAPEEQFVTVRQGRFVWDVLVPPAFGDLRNIHAGDKLSISRIEGVALSARRAKRGAKPSITYTETVAGAPFQNLPEKFVARSLTLTAKFERFDPETNIVSYVGPAGPRHLHVLEPALRRDLQHFGRGDLVELTFSEAVYIQKL</sequence>
<keyword evidence="1" id="KW-0732">Signal</keyword>
<evidence type="ECO:0000256" key="1">
    <source>
        <dbReference type="SAM" id="SignalP"/>
    </source>
</evidence>
<organism evidence="2">
    <name type="scientific">Bosea sp. NBC_00436</name>
    <dbReference type="NCBI Taxonomy" id="2969620"/>
    <lineage>
        <taxon>Bacteria</taxon>
        <taxon>Pseudomonadati</taxon>
        <taxon>Pseudomonadota</taxon>
        <taxon>Alphaproteobacteria</taxon>
        <taxon>Hyphomicrobiales</taxon>
        <taxon>Boseaceae</taxon>
        <taxon>Bosea</taxon>
    </lineage>
</organism>
<proteinExistence type="predicted"/>
<feature type="signal peptide" evidence="1">
    <location>
        <begin position="1"/>
        <end position="21"/>
    </location>
</feature>
<dbReference type="EMBL" id="CP102774">
    <property type="protein sequence ID" value="UZF85828.1"/>
    <property type="molecule type" value="Genomic_DNA"/>
</dbReference>
<evidence type="ECO:0000313" key="2">
    <source>
        <dbReference type="EMBL" id="UZF85828.1"/>
    </source>
</evidence>
<reference evidence="2" key="1">
    <citation type="submission" date="2022-08" db="EMBL/GenBank/DDBJ databases">
        <title>Complete Genome Sequences of 2 Bosea sp. soil isolates.</title>
        <authorList>
            <person name="Alvarez Arevalo M."/>
            <person name="Sterndorff E.B."/>
            <person name="Faurdal D."/>
            <person name="Joergensen T.S."/>
            <person name="Weber T."/>
        </authorList>
    </citation>
    <scope>NUCLEOTIDE SEQUENCE</scope>
    <source>
        <strain evidence="2">NBC_00436</strain>
    </source>
</reference>
<protein>
    <submittedName>
        <fullName evidence="2">Uncharacterized protein</fullName>
    </submittedName>
</protein>
<accession>A0A9E8CR89</accession>
<gene>
    <name evidence="2" type="ORF">NWE54_18690</name>
</gene>
<name>A0A9E8CR89_9HYPH</name>